<dbReference type="RefSeq" id="WP_359273217.1">
    <property type="nucleotide sequence ID" value="NZ_JBEZNA010000034.1"/>
</dbReference>
<evidence type="ECO:0000313" key="3">
    <source>
        <dbReference type="Proteomes" id="UP001551584"/>
    </source>
</evidence>
<comment type="caution">
    <text evidence="2">The sequence shown here is derived from an EMBL/GenBank/DDBJ whole genome shotgun (WGS) entry which is preliminary data.</text>
</comment>
<reference evidence="2 3" key="1">
    <citation type="submission" date="2024-06" db="EMBL/GenBank/DDBJ databases">
        <title>The Natural Products Discovery Center: Release of the First 8490 Sequenced Strains for Exploring Actinobacteria Biosynthetic Diversity.</title>
        <authorList>
            <person name="Kalkreuter E."/>
            <person name="Kautsar S.A."/>
            <person name="Yang D."/>
            <person name="Bader C.D."/>
            <person name="Teijaro C.N."/>
            <person name="Fluegel L."/>
            <person name="Davis C.M."/>
            <person name="Simpson J.R."/>
            <person name="Lauterbach L."/>
            <person name="Steele A.D."/>
            <person name="Gui C."/>
            <person name="Meng S."/>
            <person name="Li G."/>
            <person name="Viehrig K."/>
            <person name="Ye F."/>
            <person name="Su P."/>
            <person name="Kiefer A.F."/>
            <person name="Nichols A."/>
            <person name="Cepeda A.J."/>
            <person name="Yan W."/>
            <person name="Fan B."/>
            <person name="Jiang Y."/>
            <person name="Adhikari A."/>
            <person name="Zheng C.-J."/>
            <person name="Schuster L."/>
            <person name="Cowan T.M."/>
            <person name="Smanski M.J."/>
            <person name="Chevrette M.G."/>
            <person name="De Carvalho L.P.S."/>
            <person name="Shen B."/>
        </authorList>
    </citation>
    <scope>NUCLEOTIDE SEQUENCE [LARGE SCALE GENOMIC DNA]</scope>
    <source>
        <strain evidence="2 3">NPDC048117</strain>
    </source>
</reference>
<proteinExistence type="predicted"/>
<accession>A0ABV3ERL5</accession>
<gene>
    <name evidence="2" type="ORF">AB0D95_16410</name>
</gene>
<evidence type="ECO:0000313" key="2">
    <source>
        <dbReference type="EMBL" id="MEU9578819.1"/>
    </source>
</evidence>
<sequence>MKTPDPRTLTRVPPVVTFATGAELLVRLKLATNMTREGVRRLSKHPDWPFGPDRPHPYWPLANAEVMETEPFLDFFRQHPVTGRGPDRQPRVSKRSAA</sequence>
<organism evidence="2 3">
    <name type="scientific">Streptomyces chilikensis</name>
    <dbReference type="NCBI Taxonomy" id="1194079"/>
    <lineage>
        <taxon>Bacteria</taxon>
        <taxon>Bacillati</taxon>
        <taxon>Actinomycetota</taxon>
        <taxon>Actinomycetes</taxon>
        <taxon>Kitasatosporales</taxon>
        <taxon>Streptomycetaceae</taxon>
        <taxon>Streptomyces</taxon>
    </lineage>
</organism>
<protein>
    <submittedName>
        <fullName evidence="2">Uncharacterized protein</fullName>
    </submittedName>
</protein>
<evidence type="ECO:0000256" key="1">
    <source>
        <dbReference type="SAM" id="MobiDB-lite"/>
    </source>
</evidence>
<keyword evidence="3" id="KW-1185">Reference proteome</keyword>
<dbReference type="EMBL" id="JBEZNA010000034">
    <property type="protein sequence ID" value="MEU9578819.1"/>
    <property type="molecule type" value="Genomic_DNA"/>
</dbReference>
<feature type="region of interest" description="Disordered" evidence="1">
    <location>
        <begin position="78"/>
        <end position="98"/>
    </location>
</feature>
<name>A0ABV3ERL5_9ACTN</name>
<dbReference type="Proteomes" id="UP001551584">
    <property type="component" value="Unassembled WGS sequence"/>
</dbReference>